<evidence type="ECO:0000313" key="1">
    <source>
        <dbReference type="EMBL" id="CAG7830295.1"/>
    </source>
</evidence>
<reference evidence="1" key="1">
    <citation type="submission" date="2021-06" db="EMBL/GenBank/DDBJ databases">
        <authorList>
            <person name="Hodson N. C."/>
            <person name="Mongue J. A."/>
            <person name="Jaron S. K."/>
        </authorList>
    </citation>
    <scope>NUCLEOTIDE SEQUENCE</scope>
</reference>
<comment type="caution">
    <text evidence="1">The sequence shown here is derived from an EMBL/GenBank/DDBJ whole genome shotgun (WGS) entry which is preliminary data.</text>
</comment>
<accession>A0A8J2PNJ0</accession>
<gene>
    <name evidence="1" type="ORF">AFUS01_LOCUS40107</name>
</gene>
<evidence type="ECO:0000313" key="2">
    <source>
        <dbReference type="Proteomes" id="UP000708208"/>
    </source>
</evidence>
<dbReference type="Proteomes" id="UP000708208">
    <property type="component" value="Unassembled WGS sequence"/>
</dbReference>
<sequence length="122" mass="13935">KWDEVSTDTFAVTRSSSQAVWKLRLTFLTSQQGMSDELWAVPPKRRMCQFLGRDATGCSISWVILTGDMVLQERNSTILYRCHSVSYKCGPTARMRLEPTQDDSRVSPCVKFVEDQTRARPV</sequence>
<dbReference type="EMBL" id="CAJVCH010555176">
    <property type="protein sequence ID" value="CAG7830295.1"/>
    <property type="molecule type" value="Genomic_DNA"/>
</dbReference>
<keyword evidence="2" id="KW-1185">Reference proteome</keyword>
<organism evidence="1 2">
    <name type="scientific">Allacma fusca</name>
    <dbReference type="NCBI Taxonomy" id="39272"/>
    <lineage>
        <taxon>Eukaryota</taxon>
        <taxon>Metazoa</taxon>
        <taxon>Ecdysozoa</taxon>
        <taxon>Arthropoda</taxon>
        <taxon>Hexapoda</taxon>
        <taxon>Collembola</taxon>
        <taxon>Symphypleona</taxon>
        <taxon>Sminthuridae</taxon>
        <taxon>Allacma</taxon>
    </lineage>
</organism>
<protein>
    <submittedName>
        <fullName evidence="1">Uncharacterized protein</fullName>
    </submittedName>
</protein>
<feature type="non-terminal residue" evidence="1">
    <location>
        <position position="1"/>
    </location>
</feature>
<proteinExistence type="predicted"/>
<name>A0A8J2PNJ0_9HEXA</name>
<dbReference type="AlphaFoldDB" id="A0A8J2PNJ0"/>